<keyword evidence="2" id="KW-1185">Reference proteome</keyword>
<dbReference type="Proteomes" id="UP000324222">
    <property type="component" value="Unassembled WGS sequence"/>
</dbReference>
<dbReference type="AlphaFoldDB" id="A0A5B7K8T5"/>
<name>A0A5B7K8T5_PORTR</name>
<dbReference type="PANTHER" id="PTHR23278">
    <property type="entry name" value="SIDESTEP PROTEIN"/>
    <property type="match status" value="1"/>
</dbReference>
<proteinExistence type="predicted"/>
<dbReference type="PANTHER" id="PTHR23278:SF19">
    <property type="entry name" value="OBSCURIN"/>
    <property type="match status" value="1"/>
</dbReference>
<accession>A0A5B7K8T5</accession>
<organism evidence="1 2">
    <name type="scientific">Portunus trituberculatus</name>
    <name type="common">Swimming crab</name>
    <name type="synonym">Neptunus trituberculatus</name>
    <dbReference type="NCBI Taxonomy" id="210409"/>
    <lineage>
        <taxon>Eukaryota</taxon>
        <taxon>Metazoa</taxon>
        <taxon>Ecdysozoa</taxon>
        <taxon>Arthropoda</taxon>
        <taxon>Crustacea</taxon>
        <taxon>Multicrustacea</taxon>
        <taxon>Malacostraca</taxon>
        <taxon>Eumalacostraca</taxon>
        <taxon>Eucarida</taxon>
        <taxon>Decapoda</taxon>
        <taxon>Pleocyemata</taxon>
        <taxon>Brachyura</taxon>
        <taxon>Eubrachyura</taxon>
        <taxon>Portunoidea</taxon>
        <taxon>Portunidae</taxon>
        <taxon>Portuninae</taxon>
        <taxon>Portunus</taxon>
    </lineage>
</organism>
<dbReference type="InterPro" id="IPR036179">
    <property type="entry name" value="Ig-like_dom_sf"/>
</dbReference>
<dbReference type="Gene3D" id="2.60.40.10">
    <property type="entry name" value="Immunoglobulins"/>
    <property type="match status" value="1"/>
</dbReference>
<dbReference type="OrthoDB" id="6366117at2759"/>
<evidence type="ECO:0000313" key="1">
    <source>
        <dbReference type="EMBL" id="MPD05401.1"/>
    </source>
</evidence>
<dbReference type="EMBL" id="VSRR010145815">
    <property type="protein sequence ID" value="MPD05401.1"/>
    <property type="molecule type" value="Genomic_DNA"/>
</dbReference>
<gene>
    <name evidence="1" type="ORF">E2C01_101141</name>
</gene>
<reference evidence="1 2" key="1">
    <citation type="submission" date="2019-05" db="EMBL/GenBank/DDBJ databases">
        <title>Another draft genome of Portunus trituberculatus and its Hox gene families provides insights of decapod evolution.</title>
        <authorList>
            <person name="Jeong J.-H."/>
            <person name="Song I."/>
            <person name="Kim S."/>
            <person name="Choi T."/>
            <person name="Kim D."/>
            <person name="Ryu S."/>
            <person name="Kim W."/>
        </authorList>
    </citation>
    <scope>NUCLEOTIDE SEQUENCE [LARGE SCALE GENOMIC DNA]</scope>
    <source>
        <tissue evidence="1">Muscle</tissue>
    </source>
</reference>
<protein>
    <recommendedName>
        <fullName evidence="3">Immunoglobulin I-set domain-containing protein</fullName>
    </recommendedName>
</protein>
<dbReference type="SUPFAM" id="SSF48726">
    <property type="entry name" value="Immunoglobulin"/>
    <property type="match status" value="1"/>
</dbReference>
<comment type="caution">
    <text evidence="1">The sequence shown here is derived from an EMBL/GenBank/DDBJ whole genome shotgun (WGS) entry which is preliminary data.</text>
</comment>
<evidence type="ECO:0008006" key="3">
    <source>
        <dbReference type="Google" id="ProtNLM"/>
    </source>
</evidence>
<dbReference type="InterPro" id="IPR013783">
    <property type="entry name" value="Ig-like_fold"/>
</dbReference>
<evidence type="ECO:0000313" key="2">
    <source>
        <dbReference type="Proteomes" id="UP000324222"/>
    </source>
</evidence>
<sequence>MKPHSHFLLSVLQGGPVEHRVTKGIILQNQTLVLQNIRREAAGLYTCAAVNIEGEGESQPVNLRVKCEFIVFMQLSGGYFFSGNNHSSMIMFSSLFLLRSFSLIITKVTFSTQLKSGEL</sequence>